<sequence>MVRRIGSVSALGLIGDARAPLNAVLGKAFGFFPTEYRLRGVPRHGGAIVEAYDTDQFRKMSPLQRHEAAEAVSAAIADGICRWYNRDRAASGNSGKDGRHWASSEVLAGCSATGCPVDESYVQRNGIRAKTY</sequence>
<gene>
    <name evidence="1" type="ORF">CLAU1311_LOCUS4947</name>
</gene>
<accession>A0A7S2Z485</accession>
<dbReference type="AlphaFoldDB" id="A0A7S2Z485"/>
<reference evidence="1" key="1">
    <citation type="submission" date="2021-01" db="EMBL/GenBank/DDBJ databases">
        <authorList>
            <person name="Corre E."/>
            <person name="Pelletier E."/>
            <person name="Niang G."/>
            <person name="Scheremetjew M."/>
            <person name="Finn R."/>
            <person name="Kale V."/>
            <person name="Holt S."/>
            <person name="Cochrane G."/>
            <person name="Meng A."/>
            <person name="Brown T."/>
            <person name="Cohen L."/>
        </authorList>
    </citation>
    <scope>NUCLEOTIDE SEQUENCE</scope>
    <source>
        <strain evidence="1">RCC856</strain>
    </source>
</reference>
<protein>
    <submittedName>
        <fullName evidence="1">Uncharacterized protein</fullName>
    </submittedName>
</protein>
<organism evidence="1">
    <name type="scientific">Chloropicon laureae</name>
    <dbReference type="NCBI Taxonomy" id="464258"/>
    <lineage>
        <taxon>Eukaryota</taxon>
        <taxon>Viridiplantae</taxon>
        <taxon>Chlorophyta</taxon>
        <taxon>Chloropicophyceae</taxon>
        <taxon>Chloropicales</taxon>
        <taxon>Chloropicaceae</taxon>
        <taxon>Chloropicon</taxon>
    </lineage>
</organism>
<evidence type="ECO:0000313" key="1">
    <source>
        <dbReference type="EMBL" id="CAE0020369.1"/>
    </source>
</evidence>
<dbReference type="EMBL" id="HBHU01007641">
    <property type="protein sequence ID" value="CAE0020369.1"/>
    <property type="molecule type" value="Transcribed_RNA"/>
</dbReference>
<proteinExistence type="predicted"/>
<name>A0A7S2Z485_9CHLO</name>